<accession>A0A0A8ZLH6</accession>
<reference evidence="1" key="2">
    <citation type="journal article" date="2015" name="Data Brief">
        <title>Shoot transcriptome of the giant reed, Arundo donax.</title>
        <authorList>
            <person name="Barrero R.A."/>
            <person name="Guerrero F.D."/>
            <person name="Moolhuijzen P."/>
            <person name="Goolsby J.A."/>
            <person name="Tidwell J."/>
            <person name="Bellgard S.E."/>
            <person name="Bellgard M.I."/>
        </authorList>
    </citation>
    <scope>NUCLEOTIDE SEQUENCE</scope>
    <source>
        <tissue evidence="1">Shoot tissue taken approximately 20 cm above the soil surface</tissue>
    </source>
</reference>
<name>A0A0A8ZLH6_ARUDO</name>
<proteinExistence type="predicted"/>
<dbReference type="AlphaFoldDB" id="A0A0A8ZLH6"/>
<organism evidence="1">
    <name type="scientific">Arundo donax</name>
    <name type="common">Giant reed</name>
    <name type="synonym">Donax arundinaceus</name>
    <dbReference type="NCBI Taxonomy" id="35708"/>
    <lineage>
        <taxon>Eukaryota</taxon>
        <taxon>Viridiplantae</taxon>
        <taxon>Streptophyta</taxon>
        <taxon>Embryophyta</taxon>
        <taxon>Tracheophyta</taxon>
        <taxon>Spermatophyta</taxon>
        <taxon>Magnoliopsida</taxon>
        <taxon>Liliopsida</taxon>
        <taxon>Poales</taxon>
        <taxon>Poaceae</taxon>
        <taxon>PACMAD clade</taxon>
        <taxon>Arundinoideae</taxon>
        <taxon>Arundineae</taxon>
        <taxon>Arundo</taxon>
    </lineage>
</organism>
<dbReference type="EMBL" id="GBRH01262203">
    <property type="protein sequence ID" value="JAD35692.1"/>
    <property type="molecule type" value="Transcribed_RNA"/>
</dbReference>
<protein>
    <submittedName>
        <fullName evidence="1">Uncharacterized protein</fullName>
    </submittedName>
</protein>
<evidence type="ECO:0000313" key="1">
    <source>
        <dbReference type="EMBL" id="JAD35692.1"/>
    </source>
</evidence>
<reference evidence="1" key="1">
    <citation type="submission" date="2014-09" db="EMBL/GenBank/DDBJ databases">
        <authorList>
            <person name="Magalhaes I.L.F."/>
            <person name="Oliveira U."/>
            <person name="Santos F.R."/>
            <person name="Vidigal T.H.D.A."/>
            <person name="Brescovit A.D."/>
            <person name="Santos A.J."/>
        </authorList>
    </citation>
    <scope>NUCLEOTIDE SEQUENCE</scope>
    <source>
        <tissue evidence="1">Shoot tissue taken approximately 20 cm above the soil surface</tissue>
    </source>
</reference>
<sequence>MELMRSHNFSFMTLLKIY</sequence>